<gene>
    <name evidence="2" type="ORF">FQU76_09700</name>
</gene>
<organism evidence="2 3">
    <name type="scientific">Streptomyces qinzhouensis</name>
    <dbReference type="NCBI Taxonomy" id="2599401"/>
    <lineage>
        <taxon>Bacteria</taxon>
        <taxon>Bacillati</taxon>
        <taxon>Actinomycetota</taxon>
        <taxon>Actinomycetes</taxon>
        <taxon>Kitasatosporales</taxon>
        <taxon>Streptomycetaceae</taxon>
        <taxon>Streptomyces</taxon>
    </lineage>
</organism>
<dbReference type="KEGG" id="sqz:FQU76_09700"/>
<name>A0A5B8J8I3_9ACTN</name>
<dbReference type="OrthoDB" id="9931820at2"/>
<protein>
    <submittedName>
        <fullName evidence="2">Uncharacterized protein</fullName>
    </submittedName>
</protein>
<feature type="region of interest" description="Disordered" evidence="1">
    <location>
        <begin position="19"/>
        <end position="88"/>
    </location>
</feature>
<reference evidence="2 3" key="1">
    <citation type="submission" date="2019-07" db="EMBL/GenBank/DDBJ databases">
        <authorList>
            <person name="Zhu P."/>
        </authorList>
    </citation>
    <scope>NUCLEOTIDE SEQUENCE [LARGE SCALE GENOMIC DNA]</scope>
    <source>
        <strain evidence="2 3">SSL-25</strain>
    </source>
</reference>
<evidence type="ECO:0000313" key="3">
    <source>
        <dbReference type="Proteomes" id="UP000320580"/>
    </source>
</evidence>
<dbReference type="AlphaFoldDB" id="A0A5B8J8I3"/>
<proteinExistence type="predicted"/>
<accession>A0A5B8J8I3</accession>
<keyword evidence="3" id="KW-1185">Reference proteome</keyword>
<evidence type="ECO:0000256" key="1">
    <source>
        <dbReference type="SAM" id="MobiDB-lite"/>
    </source>
</evidence>
<dbReference type="EMBL" id="CP042266">
    <property type="protein sequence ID" value="QDY76764.1"/>
    <property type="molecule type" value="Genomic_DNA"/>
</dbReference>
<sequence length="88" mass="8726">MPMTGPAAHLLLSALAEPAASSEPAALAGRAEPGRVPEAEAAPGPLTSEPPLFGPAPLTSEPPLVDIPPLTSEPTAHATAGGSCAREW</sequence>
<feature type="compositionally biased region" description="Low complexity" evidence="1">
    <location>
        <begin position="19"/>
        <end position="28"/>
    </location>
</feature>
<evidence type="ECO:0000313" key="2">
    <source>
        <dbReference type="EMBL" id="QDY76764.1"/>
    </source>
</evidence>
<dbReference type="Proteomes" id="UP000320580">
    <property type="component" value="Chromosome"/>
</dbReference>